<organism evidence="2 3">
    <name type="scientific">Desulfuribacillus alkaliarsenatis</name>
    <dbReference type="NCBI Taxonomy" id="766136"/>
    <lineage>
        <taxon>Bacteria</taxon>
        <taxon>Bacillati</taxon>
        <taxon>Bacillota</taxon>
        <taxon>Desulfuribacillia</taxon>
        <taxon>Desulfuribacillales</taxon>
        <taxon>Desulfuribacillaceae</taxon>
        <taxon>Desulfuribacillus</taxon>
    </lineage>
</organism>
<feature type="region of interest" description="Disordered" evidence="1">
    <location>
        <begin position="101"/>
        <end position="121"/>
    </location>
</feature>
<evidence type="ECO:0000313" key="2">
    <source>
        <dbReference type="EMBL" id="OEF98435.1"/>
    </source>
</evidence>
<dbReference type="Proteomes" id="UP000094296">
    <property type="component" value="Unassembled WGS sequence"/>
</dbReference>
<proteinExistence type="predicted"/>
<dbReference type="AlphaFoldDB" id="A0A1E5G5P9"/>
<dbReference type="EMBL" id="MIJE01000001">
    <property type="protein sequence ID" value="OEF98435.1"/>
    <property type="molecule type" value="Genomic_DNA"/>
</dbReference>
<dbReference type="STRING" id="766136.BHF68_01810"/>
<feature type="compositionally biased region" description="Basic and acidic residues" evidence="1">
    <location>
        <begin position="104"/>
        <end position="121"/>
    </location>
</feature>
<accession>A0A1E5G5P9</accession>
<evidence type="ECO:0000256" key="1">
    <source>
        <dbReference type="SAM" id="MobiDB-lite"/>
    </source>
</evidence>
<keyword evidence="3" id="KW-1185">Reference proteome</keyword>
<sequence>MIMNIKDNMTPMRWLLLVAALGFILMVLVADFNISQSLPSDSVDDIVKKNAVTSSDAFGMREYEELYERNLEKILEKVAGVGQVSVMVNIDSTEEVVLGTNTRSTERNTDENDRQGGSRKVTELTEDNQIVILRGNSGGETPVVIKRLKPNIRGIIIVAEGANNIKTHALLSEAAQRALNVSANKISILPMNMHEGN</sequence>
<comment type="caution">
    <text evidence="2">The sequence shown here is derived from an EMBL/GenBank/DDBJ whole genome shotgun (WGS) entry which is preliminary data.</text>
</comment>
<reference evidence="2 3" key="1">
    <citation type="submission" date="2016-09" db="EMBL/GenBank/DDBJ databases">
        <title>Draft genome sequence for the type strain of Desulfuribacillus alkaliarsenatis AHT28, an obligately anaerobic, sulfidogenic bacterium isolated from Russian soda lake sediments.</title>
        <authorList>
            <person name="Abin C.A."/>
            <person name="Hollibaugh J.T."/>
        </authorList>
    </citation>
    <scope>NUCLEOTIDE SEQUENCE [LARGE SCALE GENOMIC DNA]</scope>
    <source>
        <strain evidence="2 3">AHT28</strain>
    </source>
</reference>
<gene>
    <name evidence="2" type="ORF">BHF68_01810</name>
</gene>
<dbReference type="OrthoDB" id="2381602at2"/>
<protein>
    <submittedName>
        <fullName evidence="2">Stage III sporulation protein AG</fullName>
    </submittedName>
</protein>
<evidence type="ECO:0000313" key="3">
    <source>
        <dbReference type="Proteomes" id="UP000094296"/>
    </source>
</evidence>
<name>A0A1E5G5P9_9FIRM</name>
<dbReference type="InterPro" id="IPR014195">
    <property type="entry name" value="Spore_III_AG"/>
</dbReference>
<dbReference type="NCBIfam" id="TIGR02830">
    <property type="entry name" value="spore_III_AG"/>
    <property type="match status" value="1"/>
</dbReference>